<organism evidence="2 3">
    <name type="scientific">Orenia metallireducens</name>
    <dbReference type="NCBI Taxonomy" id="1413210"/>
    <lineage>
        <taxon>Bacteria</taxon>
        <taxon>Bacillati</taxon>
        <taxon>Bacillota</taxon>
        <taxon>Clostridia</taxon>
        <taxon>Halanaerobiales</taxon>
        <taxon>Halobacteroidaceae</taxon>
        <taxon>Orenia</taxon>
    </lineage>
</organism>
<sequence>MLKQEDGAITIFVLSIFLALIILVGGVIELITSQFILLEKEEDSLQALYLAESGLEQAIVKVEAGEFNGFTTEEITVDEEYSGTYQVIITIKDGECQVISTGRFKGKQHVLKITID</sequence>
<name>A0A1C0A7Z0_9FIRM</name>
<feature type="transmembrane region" description="Helical" evidence="1">
    <location>
        <begin position="7"/>
        <end position="28"/>
    </location>
</feature>
<gene>
    <name evidence="2" type="ORF">U472_10245</name>
</gene>
<dbReference type="RefSeq" id="WP_068718138.1">
    <property type="nucleotide sequence ID" value="NZ_LWDV01000009.1"/>
</dbReference>
<reference evidence="3" key="1">
    <citation type="submission" date="2016-07" db="EMBL/GenBank/DDBJ databases">
        <authorList>
            <person name="Florea S."/>
            <person name="Webb J.S."/>
            <person name="Jaromczyk J."/>
            <person name="Schardl C.L."/>
        </authorList>
    </citation>
    <scope>NUCLEOTIDE SEQUENCE [LARGE SCALE GENOMIC DNA]</scope>
    <source>
        <strain evidence="3">Z6</strain>
    </source>
</reference>
<keyword evidence="1" id="KW-0472">Membrane</keyword>
<reference evidence="2 3" key="2">
    <citation type="submission" date="2016-08" db="EMBL/GenBank/DDBJ databases">
        <title>Orenia metallireducens sp. nov. strain Z6, a Novel Metal-reducing Firmicute from the Deep Subsurface.</title>
        <authorList>
            <person name="Maxim B.I."/>
            <person name="Kenneth K."/>
            <person name="Flynn T.M."/>
            <person name="Oloughlin E.J."/>
            <person name="Locke R.A."/>
            <person name="Weber J.R."/>
            <person name="Egan S.M."/>
            <person name="Mackie R.I."/>
            <person name="Cann I.K."/>
        </authorList>
    </citation>
    <scope>NUCLEOTIDE SEQUENCE [LARGE SCALE GENOMIC DNA]</scope>
    <source>
        <strain evidence="2 3">Z6</strain>
    </source>
</reference>
<dbReference type="AlphaFoldDB" id="A0A1C0A7Z0"/>
<comment type="caution">
    <text evidence="2">The sequence shown here is derived from an EMBL/GenBank/DDBJ whole genome shotgun (WGS) entry which is preliminary data.</text>
</comment>
<dbReference type="Proteomes" id="UP000093514">
    <property type="component" value="Unassembled WGS sequence"/>
</dbReference>
<evidence type="ECO:0000313" key="2">
    <source>
        <dbReference type="EMBL" id="OCL26375.1"/>
    </source>
</evidence>
<dbReference type="OrthoDB" id="9948922at2"/>
<keyword evidence="1" id="KW-0812">Transmembrane</keyword>
<proteinExistence type="predicted"/>
<keyword evidence="3" id="KW-1185">Reference proteome</keyword>
<evidence type="ECO:0008006" key="4">
    <source>
        <dbReference type="Google" id="ProtNLM"/>
    </source>
</evidence>
<accession>A0A1C0A7Z0</accession>
<keyword evidence="1" id="KW-1133">Transmembrane helix</keyword>
<protein>
    <recommendedName>
        <fullName evidence="4">Type II secretory pathway, pseudopilin PulG</fullName>
    </recommendedName>
</protein>
<evidence type="ECO:0000256" key="1">
    <source>
        <dbReference type="SAM" id="Phobius"/>
    </source>
</evidence>
<dbReference type="EMBL" id="LWDV01000009">
    <property type="protein sequence ID" value="OCL26375.1"/>
    <property type="molecule type" value="Genomic_DNA"/>
</dbReference>
<evidence type="ECO:0000313" key="3">
    <source>
        <dbReference type="Proteomes" id="UP000093514"/>
    </source>
</evidence>